<evidence type="ECO:0000313" key="3">
    <source>
        <dbReference type="EMBL" id="KAB5538133.1"/>
    </source>
</evidence>
<evidence type="ECO:0000313" key="2">
    <source>
        <dbReference type="EMBL" id="KAB5538116.1"/>
    </source>
</evidence>
<reference evidence="2" key="3">
    <citation type="submission" date="2019-05" db="EMBL/GenBank/DDBJ databases">
        <authorList>
            <person name="Zhang R."/>
        </authorList>
    </citation>
    <scope>NUCLEOTIDE SEQUENCE [LARGE SCALE GENOMIC DNA]</scope>
    <source>
        <strain evidence="2">Br00</strain>
        <tissue evidence="2">Leaf</tissue>
    </source>
</reference>
<dbReference type="PANTHER" id="PTHR22504">
    <property type="entry name" value="REPRESSOR OF RNA POLYMERASE III TRANSCRIPTION MAF1"/>
    <property type="match status" value="1"/>
</dbReference>
<feature type="transmembrane region" description="Helical" evidence="1">
    <location>
        <begin position="331"/>
        <end position="357"/>
    </location>
</feature>
<comment type="caution">
    <text evidence="2">The sequence shown here is derived from an EMBL/GenBank/DDBJ whole genome shotgun (WGS) entry which is preliminary data.</text>
</comment>
<dbReference type="PANTHER" id="PTHR22504:SF0">
    <property type="entry name" value="REPRESSOR OF RNA POLYMERASE III TRANSCRIPTION MAF1 HOMOLOG"/>
    <property type="match status" value="1"/>
</dbReference>
<dbReference type="GO" id="GO:0005634">
    <property type="term" value="C:nucleus"/>
    <property type="evidence" value="ECO:0007669"/>
    <property type="project" value="TreeGrafter"/>
</dbReference>
<proteinExistence type="predicted"/>
<reference evidence="4" key="1">
    <citation type="journal article" date="2019" name="Gigascience">
        <title>De novo genome assembly of the endangered Acer yangbiense, a plant species with extremely small populations endemic to Yunnan Province, China.</title>
        <authorList>
            <person name="Yang J."/>
            <person name="Wariss H.M."/>
            <person name="Tao L."/>
            <person name="Zhang R."/>
            <person name="Yun Q."/>
            <person name="Hollingsworth P."/>
            <person name="Dao Z."/>
            <person name="Luo G."/>
            <person name="Guo H."/>
            <person name="Ma Y."/>
            <person name="Sun W."/>
        </authorList>
    </citation>
    <scope>NUCLEOTIDE SEQUENCE [LARGE SCALE GENOMIC DNA]</scope>
    <source>
        <strain evidence="4">cv. br00</strain>
    </source>
</reference>
<name>A0A5N5L7T5_9ROSI</name>
<dbReference type="GO" id="GO:0000994">
    <property type="term" value="F:RNA polymerase III core binding"/>
    <property type="evidence" value="ECO:0007669"/>
    <property type="project" value="TreeGrafter"/>
</dbReference>
<dbReference type="GO" id="GO:0016480">
    <property type="term" value="P:negative regulation of transcription by RNA polymerase III"/>
    <property type="evidence" value="ECO:0007669"/>
    <property type="project" value="InterPro"/>
</dbReference>
<keyword evidence="1" id="KW-1133">Transmembrane helix</keyword>
<organism evidence="2 4">
    <name type="scientific">Salix brachista</name>
    <dbReference type="NCBI Taxonomy" id="2182728"/>
    <lineage>
        <taxon>Eukaryota</taxon>
        <taxon>Viridiplantae</taxon>
        <taxon>Streptophyta</taxon>
        <taxon>Embryophyta</taxon>
        <taxon>Tracheophyta</taxon>
        <taxon>Spermatophyta</taxon>
        <taxon>Magnoliopsida</taxon>
        <taxon>eudicotyledons</taxon>
        <taxon>Gunneridae</taxon>
        <taxon>Pentapetalae</taxon>
        <taxon>rosids</taxon>
        <taxon>fabids</taxon>
        <taxon>Malpighiales</taxon>
        <taxon>Salicaceae</taxon>
        <taxon>Saliceae</taxon>
        <taxon>Salix</taxon>
    </lineage>
</organism>
<gene>
    <name evidence="2" type="ORF">DKX38_015649</name>
    <name evidence="3" type="ORF">DKX38_015666</name>
</gene>
<keyword evidence="1" id="KW-0472">Membrane</keyword>
<dbReference type="Gene3D" id="3.40.1000.50">
    <property type="entry name" value="Repressor of RNA polymerase III transcription Maf1"/>
    <property type="match status" value="2"/>
</dbReference>
<dbReference type="AlphaFoldDB" id="A0A5N5L7T5"/>
<dbReference type="InterPro" id="IPR015257">
    <property type="entry name" value="Maf1"/>
</dbReference>
<dbReference type="InterPro" id="IPR038564">
    <property type="entry name" value="Maf1_sf"/>
</dbReference>
<reference evidence="2" key="2">
    <citation type="journal article" date="2019" name="Nat. Commun.">
        <title>Genome-wide analysis of Cushion willow provides insights into alpine plant divergence in a biodiversity hotspot.</title>
        <authorList>
            <person name="Chen J.H."/>
            <person name="Huang Y."/>
            <person name="Brachi B."/>
            <person name="Yun Q.Z."/>
            <person name="Zhang W."/>
            <person name="Lu W."/>
            <person name="Li H.N."/>
            <person name="Li W.Q."/>
            <person name="Sun X.D."/>
            <person name="Wang G.Y."/>
            <person name="He J."/>
            <person name="Zhou Z."/>
            <person name="Chen K.Y."/>
            <person name="Ji Y.H."/>
            <person name="Shi M.M."/>
            <person name="Sun W.G."/>
            <person name="Yang Y.P."/>
            <person name="Zhang R.G."/>
            <person name="Abbott R.J."/>
            <person name="Sun H."/>
        </authorList>
    </citation>
    <scope>NUCLEOTIDE SEQUENCE</scope>
    <source>
        <strain evidence="2">Br00</strain>
        <tissue evidence="2">Leaf</tissue>
    </source>
</reference>
<dbReference type="EMBL" id="VDCV01000010">
    <property type="protein sequence ID" value="KAB5538133.1"/>
    <property type="molecule type" value="Genomic_DNA"/>
</dbReference>
<protein>
    <recommendedName>
        <fullName evidence="5">Repressor of RNA polymerase III transcription</fullName>
    </recommendedName>
</protein>
<accession>A0A5N5L7T5</accession>
<keyword evidence="4" id="KW-1185">Reference proteome</keyword>
<dbReference type="Proteomes" id="UP000326939">
    <property type="component" value="Chromosome 10"/>
</dbReference>
<sequence length="361" mass="41798">MKFLEYTPLERMNEFLSHLNLGERTIKGYLEPYSCKHTGTDKKLSLSLENEMVKGGLWVMLLSAFPVTWQPTIQSFFNYTGSVVERFVYMIYLFLTDGLRRIMGNATVSFSGDMATHYIILSQLHWECCQKFFTEESWDSFKQIFDSYMFEASKAWIEENEGISLVETLYKALDEVVKLSECEIYSYDPDSDADPSLEKGAIWSFNFFFYNRKLKRVVSFRFCCFSNLVAEGFLLDDSSYEEDGEIFDDMDMHNELITFKHPQVRCQGSPEDGTSANIVDANLGILRGRVSEVKMKEKLETWRRLKNGWNYETGYDHKYRRDGVLSKSLELMGFASGALGFVFLSGSLCIWLVSLLVHLSR</sequence>
<evidence type="ECO:0000256" key="1">
    <source>
        <dbReference type="SAM" id="Phobius"/>
    </source>
</evidence>
<evidence type="ECO:0000313" key="4">
    <source>
        <dbReference type="Proteomes" id="UP000326939"/>
    </source>
</evidence>
<dbReference type="EMBL" id="VDCV01000010">
    <property type="protein sequence ID" value="KAB5538116.1"/>
    <property type="molecule type" value="Genomic_DNA"/>
</dbReference>
<keyword evidence="1" id="KW-0812">Transmembrane</keyword>
<dbReference type="Pfam" id="PF09174">
    <property type="entry name" value="Maf1"/>
    <property type="match status" value="1"/>
</dbReference>
<evidence type="ECO:0008006" key="5">
    <source>
        <dbReference type="Google" id="ProtNLM"/>
    </source>
</evidence>